<accession>A0A550JGP7</accession>
<evidence type="ECO:0000313" key="2">
    <source>
        <dbReference type="EMBL" id="TRO82385.1"/>
    </source>
</evidence>
<protein>
    <submittedName>
        <fullName evidence="2">PilZ domain-containing protein</fullName>
    </submittedName>
</protein>
<dbReference type="RefSeq" id="WP_092057437.1">
    <property type="nucleotide sequence ID" value="NZ_FOJJ01000034.1"/>
</dbReference>
<dbReference type="Proteomes" id="UP000317155">
    <property type="component" value="Unassembled WGS sequence"/>
</dbReference>
<dbReference type="Gene3D" id="2.40.10.220">
    <property type="entry name" value="predicted glycosyltransferase like domains"/>
    <property type="match status" value="1"/>
</dbReference>
<evidence type="ECO:0000313" key="3">
    <source>
        <dbReference type="Proteomes" id="UP000317155"/>
    </source>
</evidence>
<dbReference type="AlphaFoldDB" id="A0A550JGP7"/>
<reference evidence="2 3" key="1">
    <citation type="submission" date="2019-07" db="EMBL/GenBank/DDBJ databases">
        <title>Insights of Desulfuromonas acetexigens electromicrobiology.</title>
        <authorList>
            <person name="Katuri K."/>
            <person name="Sapireddy V."/>
            <person name="Shaw D.R."/>
            <person name="Saikaly P."/>
        </authorList>
    </citation>
    <scope>NUCLEOTIDE SEQUENCE [LARGE SCALE GENOMIC DNA]</scope>
    <source>
        <strain evidence="2 3">2873</strain>
    </source>
</reference>
<dbReference type="Pfam" id="PF07238">
    <property type="entry name" value="PilZ"/>
    <property type="match status" value="1"/>
</dbReference>
<proteinExistence type="predicted"/>
<feature type="domain" description="PilZ" evidence="1">
    <location>
        <begin position="100"/>
        <end position="204"/>
    </location>
</feature>
<sequence length="229" mass="25125">MFSPDVLALLEDFRVARVALPTAEGERTLECAIRFLPPDGLEARFLAGELADIPLAAESLLRVFCEAGLSTFSIQARVEKVLDEHLLRLRIEGGSSHGDTRHHFRVDTRVNLRFWPVGGNPPTAGESLEVNLSNGGMRFTTAAPLELGQLLAVEIGLPGAEEAPVSASGRVVGVWRKDGQGHEVVVKFTELASEQLNRLSEFCLGLKFRKMCERVEFLGSLLKPRPPEE</sequence>
<dbReference type="OrthoDB" id="5431167at2"/>
<name>A0A550JGP7_9BACT</name>
<dbReference type="GO" id="GO:0035438">
    <property type="term" value="F:cyclic-di-GMP binding"/>
    <property type="evidence" value="ECO:0007669"/>
    <property type="project" value="InterPro"/>
</dbReference>
<dbReference type="EMBL" id="VJVV01000004">
    <property type="protein sequence ID" value="TRO82385.1"/>
    <property type="molecule type" value="Genomic_DNA"/>
</dbReference>
<organism evidence="2 3">
    <name type="scientific">Trichloromonas acetexigens</name>
    <dbReference type="NCBI Taxonomy" id="38815"/>
    <lineage>
        <taxon>Bacteria</taxon>
        <taxon>Pseudomonadati</taxon>
        <taxon>Thermodesulfobacteriota</taxon>
        <taxon>Desulfuromonadia</taxon>
        <taxon>Desulfuromonadales</taxon>
        <taxon>Trichloromonadaceae</taxon>
        <taxon>Trichloromonas</taxon>
    </lineage>
</organism>
<keyword evidence="3" id="KW-1185">Reference proteome</keyword>
<dbReference type="InterPro" id="IPR009875">
    <property type="entry name" value="PilZ_domain"/>
</dbReference>
<evidence type="ECO:0000259" key="1">
    <source>
        <dbReference type="Pfam" id="PF07238"/>
    </source>
</evidence>
<gene>
    <name evidence="2" type="ORF">FL622_07350</name>
</gene>
<comment type="caution">
    <text evidence="2">The sequence shown here is derived from an EMBL/GenBank/DDBJ whole genome shotgun (WGS) entry which is preliminary data.</text>
</comment>